<protein>
    <submittedName>
        <fullName evidence="1">Uncharacterized protein</fullName>
    </submittedName>
</protein>
<dbReference type="Proteomes" id="UP000472270">
    <property type="component" value="Unassembled WGS sequence"/>
</dbReference>
<evidence type="ECO:0000313" key="2">
    <source>
        <dbReference type="Proteomes" id="UP000472270"/>
    </source>
</evidence>
<evidence type="ECO:0000313" key="1">
    <source>
        <dbReference type="Ensembl" id="ENSSRHP00000002990.1"/>
    </source>
</evidence>
<name>A0A673FSU0_9TELE</name>
<reference evidence="1" key="2">
    <citation type="submission" date="2025-09" db="UniProtKB">
        <authorList>
            <consortium name="Ensembl"/>
        </authorList>
    </citation>
    <scope>IDENTIFICATION</scope>
</reference>
<proteinExistence type="predicted"/>
<sequence length="112" mass="12576">MAVQETAAQLSMALKVQEYPTLKVCQAFPLHTLNMQLNRSSLRYITVKTNHFTEVIASCRAVTSAVELYIDGSVNERNKSNNISLVHVTLAFRQSCFIRRCFIIPSQGCPLV</sequence>
<keyword evidence="2" id="KW-1185">Reference proteome</keyword>
<organism evidence="1 2">
    <name type="scientific">Sinocyclocheilus rhinocerous</name>
    <dbReference type="NCBI Taxonomy" id="307959"/>
    <lineage>
        <taxon>Eukaryota</taxon>
        <taxon>Metazoa</taxon>
        <taxon>Chordata</taxon>
        <taxon>Craniata</taxon>
        <taxon>Vertebrata</taxon>
        <taxon>Euteleostomi</taxon>
        <taxon>Actinopterygii</taxon>
        <taxon>Neopterygii</taxon>
        <taxon>Teleostei</taxon>
        <taxon>Ostariophysi</taxon>
        <taxon>Cypriniformes</taxon>
        <taxon>Cyprinidae</taxon>
        <taxon>Cyprininae</taxon>
        <taxon>Sinocyclocheilus</taxon>
    </lineage>
</organism>
<dbReference type="AlphaFoldDB" id="A0A673FSU0"/>
<accession>A0A673FSU0</accession>
<dbReference type="Ensembl" id="ENSSRHT00000003104.1">
    <property type="protein sequence ID" value="ENSSRHP00000002990.1"/>
    <property type="gene ID" value="ENSSRHG00000002064.1"/>
</dbReference>
<reference evidence="1" key="1">
    <citation type="submission" date="2025-08" db="UniProtKB">
        <authorList>
            <consortium name="Ensembl"/>
        </authorList>
    </citation>
    <scope>IDENTIFICATION</scope>
</reference>